<dbReference type="AlphaFoldDB" id="B3T5Y0"/>
<keyword evidence="1" id="KW-0812">Transmembrane</keyword>
<keyword evidence="1" id="KW-1133">Transmembrane helix</keyword>
<proteinExistence type="predicted"/>
<evidence type="ECO:0000256" key="1">
    <source>
        <dbReference type="SAM" id="Phobius"/>
    </source>
</evidence>
<organism evidence="2">
    <name type="scientific">uncultured marine crenarchaeote HF4000_ANIW141M12</name>
    <dbReference type="NCBI Taxonomy" id="455578"/>
    <lineage>
        <taxon>Archaea</taxon>
        <taxon>Nitrososphaerota</taxon>
        <taxon>Nitrososphaeria</taxon>
        <taxon>Nitrosopumilales</taxon>
        <taxon>environmental samples</taxon>
    </lineage>
</organism>
<protein>
    <submittedName>
        <fullName evidence="2">Uncharacterized protein</fullName>
    </submittedName>
</protein>
<evidence type="ECO:0000313" key="2">
    <source>
        <dbReference type="EMBL" id="ABZ07989.1"/>
    </source>
</evidence>
<reference evidence="2" key="1">
    <citation type="journal article" date="2008" name="ISME J.">
        <title>Genomic patterns of recombination, clonal divergence and environment in marine microbial populations.</title>
        <authorList>
            <person name="Konstantinidis K.T."/>
            <person name="Delong E.F."/>
        </authorList>
    </citation>
    <scope>NUCLEOTIDE SEQUENCE</scope>
</reference>
<sequence>MGFDSKLECSWMSIKLIFLIVLAIIIVLVFAFLLMISIFGIPTEFTNRLYDICRAFATFLDYPC</sequence>
<name>B3T5Y0_9ARCH</name>
<keyword evidence="1" id="KW-0472">Membrane</keyword>
<accession>B3T5Y0</accession>
<dbReference type="EMBL" id="EU016614">
    <property type="protein sequence ID" value="ABZ07989.1"/>
    <property type="molecule type" value="Genomic_DNA"/>
</dbReference>
<gene>
    <name evidence="2" type="ORF">ALOHA_HF4000ANIW141M12ctg1g40</name>
</gene>
<feature type="transmembrane region" description="Helical" evidence="1">
    <location>
        <begin position="16"/>
        <end position="41"/>
    </location>
</feature>